<sequence>MLREHRGRDPACPHAAAITRVVRAARPCRPLRAVRIRFPASAARCRAMAFPMVIRR</sequence>
<comment type="caution">
    <text evidence="1">The sequence shown here is derived from an EMBL/GenBank/DDBJ whole genome shotgun (WGS) entry which is preliminary data.</text>
</comment>
<protein>
    <submittedName>
        <fullName evidence="1">Uncharacterized protein</fullName>
    </submittedName>
</protein>
<dbReference type="AlphaFoldDB" id="A0AAW9CRZ5"/>
<evidence type="ECO:0000313" key="1">
    <source>
        <dbReference type="EMBL" id="MDW9251838.1"/>
    </source>
</evidence>
<name>A0AAW9CRZ5_BURTH</name>
<reference evidence="1" key="1">
    <citation type="submission" date="2018-08" db="EMBL/GenBank/DDBJ databases">
        <title>Identification of Burkholderia cepacia strains that express a Burkholderia pseudomallei-like capsular polysaccharide.</title>
        <authorList>
            <person name="Burtnick M.N."/>
            <person name="Vongsouvath M."/>
            <person name="Newton P."/>
            <person name="Wuthiekanun V."/>
            <person name="Limmathurotsakul D."/>
            <person name="Brett P.J."/>
            <person name="Chantratita N."/>
            <person name="Dance D.A."/>
        </authorList>
    </citation>
    <scope>NUCLEOTIDE SEQUENCE</scope>
    <source>
        <strain evidence="1">SBXCC001</strain>
    </source>
</reference>
<dbReference type="EMBL" id="QXCT01000001">
    <property type="protein sequence ID" value="MDW9251838.1"/>
    <property type="molecule type" value="Genomic_DNA"/>
</dbReference>
<dbReference type="Proteomes" id="UP001272137">
    <property type="component" value="Unassembled WGS sequence"/>
</dbReference>
<accession>A0AAW9CRZ5</accession>
<organism evidence="1 2">
    <name type="scientific">Burkholderia thailandensis</name>
    <dbReference type="NCBI Taxonomy" id="57975"/>
    <lineage>
        <taxon>Bacteria</taxon>
        <taxon>Pseudomonadati</taxon>
        <taxon>Pseudomonadota</taxon>
        <taxon>Betaproteobacteria</taxon>
        <taxon>Burkholderiales</taxon>
        <taxon>Burkholderiaceae</taxon>
        <taxon>Burkholderia</taxon>
        <taxon>pseudomallei group</taxon>
    </lineage>
</organism>
<gene>
    <name evidence="1" type="ORF">C7S16_6079</name>
</gene>
<proteinExistence type="predicted"/>
<evidence type="ECO:0000313" key="2">
    <source>
        <dbReference type="Proteomes" id="UP001272137"/>
    </source>
</evidence>